<gene>
    <name evidence="2" type="ORF">OFUS_LOCUS9158</name>
</gene>
<accession>A0A8S4NMD1</accession>
<evidence type="ECO:0000313" key="2">
    <source>
        <dbReference type="EMBL" id="CAH1782744.1"/>
    </source>
</evidence>
<dbReference type="InterPro" id="IPR019080">
    <property type="entry name" value="YqaJ_viral_recombinase"/>
</dbReference>
<keyword evidence="3" id="KW-1185">Reference proteome</keyword>
<dbReference type="Proteomes" id="UP000749559">
    <property type="component" value="Unassembled WGS sequence"/>
</dbReference>
<organism evidence="2 3">
    <name type="scientific">Owenia fusiformis</name>
    <name type="common">Polychaete worm</name>
    <dbReference type="NCBI Taxonomy" id="6347"/>
    <lineage>
        <taxon>Eukaryota</taxon>
        <taxon>Metazoa</taxon>
        <taxon>Spiralia</taxon>
        <taxon>Lophotrochozoa</taxon>
        <taxon>Annelida</taxon>
        <taxon>Polychaeta</taxon>
        <taxon>Sedentaria</taxon>
        <taxon>Canalipalpata</taxon>
        <taxon>Sabellida</taxon>
        <taxon>Oweniida</taxon>
        <taxon>Oweniidae</taxon>
        <taxon>Owenia</taxon>
    </lineage>
</organism>
<proteinExistence type="predicted"/>
<dbReference type="OrthoDB" id="6158042at2759"/>
<dbReference type="Pfam" id="PF09588">
    <property type="entry name" value="YqaJ"/>
    <property type="match status" value="1"/>
</dbReference>
<dbReference type="Gene3D" id="3.90.320.10">
    <property type="match status" value="1"/>
</dbReference>
<dbReference type="PANTHER" id="PTHR46609">
    <property type="entry name" value="EXONUCLEASE, PHAGE-TYPE/RECB, C-TERMINAL DOMAIN-CONTAINING PROTEIN"/>
    <property type="match status" value="1"/>
</dbReference>
<dbReference type="AlphaFoldDB" id="A0A8S4NMD1"/>
<sequence length="112" mass="12761">MGQCEIYGDPLVFRSSGIVRHPTIGYIRGSPDGFVSCKCKTYPMEIKCPYHARDMSINEVVECGKLKFINKEHNLLICEHDYFAHVQGIMGLTNANNLHFIVWTTNFGIIYC</sequence>
<name>A0A8S4NMD1_OWEFU</name>
<dbReference type="InterPro" id="IPR051703">
    <property type="entry name" value="NF-kappa-B_Signaling_Reg"/>
</dbReference>
<evidence type="ECO:0000313" key="3">
    <source>
        <dbReference type="Proteomes" id="UP000749559"/>
    </source>
</evidence>
<dbReference type="SUPFAM" id="SSF52980">
    <property type="entry name" value="Restriction endonuclease-like"/>
    <property type="match status" value="1"/>
</dbReference>
<dbReference type="EMBL" id="CAIIXF020000005">
    <property type="protein sequence ID" value="CAH1782744.1"/>
    <property type="molecule type" value="Genomic_DNA"/>
</dbReference>
<evidence type="ECO:0000259" key="1">
    <source>
        <dbReference type="Pfam" id="PF09588"/>
    </source>
</evidence>
<protein>
    <recommendedName>
        <fullName evidence="1">YqaJ viral recombinase domain-containing protein</fullName>
    </recommendedName>
</protein>
<reference evidence="2" key="1">
    <citation type="submission" date="2022-03" db="EMBL/GenBank/DDBJ databases">
        <authorList>
            <person name="Martin C."/>
        </authorList>
    </citation>
    <scope>NUCLEOTIDE SEQUENCE</scope>
</reference>
<dbReference type="InterPro" id="IPR011604">
    <property type="entry name" value="PDDEXK-like_dom_sf"/>
</dbReference>
<comment type="caution">
    <text evidence="2">The sequence shown here is derived from an EMBL/GenBank/DDBJ whole genome shotgun (WGS) entry which is preliminary data.</text>
</comment>
<feature type="domain" description="YqaJ viral recombinase" evidence="1">
    <location>
        <begin position="13"/>
        <end position="95"/>
    </location>
</feature>
<dbReference type="InterPro" id="IPR011335">
    <property type="entry name" value="Restrct_endonuc-II-like"/>
</dbReference>
<dbReference type="GO" id="GO:0006281">
    <property type="term" value="P:DNA repair"/>
    <property type="evidence" value="ECO:0007669"/>
    <property type="project" value="UniProtKB-ARBA"/>
</dbReference>
<dbReference type="PANTHER" id="PTHR46609:SF8">
    <property type="entry name" value="YQAJ VIRAL RECOMBINASE DOMAIN-CONTAINING PROTEIN"/>
    <property type="match status" value="1"/>
</dbReference>